<protein>
    <recommendedName>
        <fullName evidence="8">Probable DNA 3'-5' helicase RecG</fullName>
    </recommendedName>
</protein>
<dbReference type="Pfam" id="PF00271">
    <property type="entry name" value="Helicase_C"/>
    <property type="match status" value="1"/>
</dbReference>
<dbReference type="InterPro" id="IPR001650">
    <property type="entry name" value="Helicase_C-like"/>
</dbReference>
<dbReference type="PROSITE" id="PS51192">
    <property type="entry name" value="HELICASE_ATP_BIND_1"/>
    <property type="match status" value="1"/>
</dbReference>
<evidence type="ECO:0000259" key="9">
    <source>
        <dbReference type="PROSITE" id="PS51192"/>
    </source>
</evidence>
<keyword evidence="3 11" id="KW-0378">Hydrolase</keyword>
<dbReference type="Pfam" id="PF17191">
    <property type="entry name" value="RecG_wedge"/>
    <property type="match status" value="1"/>
</dbReference>
<keyword evidence="12" id="KW-1185">Reference proteome</keyword>
<dbReference type="GO" id="GO:0005524">
    <property type="term" value="F:ATP binding"/>
    <property type="evidence" value="ECO:0007669"/>
    <property type="project" value="UniProtKB-KW"/>
</dbReference>
<keyword evidence="1" id="KW-0547">Nucleotide-binding</keyword>
<dbReference type="GO" id="GO:0003678">
    <property type="term" value="F:DNA helicase activity"/>
    <property type="evidence" value="ECO:0007669"/>
    <property type="project" value="TreeGrafter"/>
</dbReference>
<dbReference type="InterPro" id="IPR033454">
    <property type="entry name" value="RecG_wedge"/>
</dbReference>
<evidence type="ECO:0000256" key="7">
    <source>
        <dbReference type="ARBA" id="ARBA00023204"/>
    </source>
</evidence>
<dbReference type="GO" id="GO:0006281">
    <property type="term" value="P:DNA repair"/>
    <property type="evidence" value="ECO:0007669"/>
    <property type="project" value="UniProtKB-KW"/>
</dbReference>
<dbReference type="InterPro" id="IPR014001">
    <property type="entry name" value="Helicase_ATP-bd"/>
</dbReference>
<dbReference type="Proteomes" id="UP000571183">
    <property type="component" value="Unassembled WGS sequence"/>
</dbReference>
<dbReference type="InterPro" id="IPR012340">
    <property type="entry name" value="NA-bd_OB-fold"/>
</dbReference>
<dbReference type="PANTHER" id="PTHR47964">
    <property type="entry name" value="ATP-DEPENDENT DNA HELICASE HOMOLOG RECG, CHLOROPLASTIC"/>
    <property type="match status" value="1"/>
</dbReference>
<dbReference type="SUPFAM" id="SSF50249">
    <property type="entry name" value="Nucleic acid-binding proteins"/>
    <property type="match status" value="1"/>
</dbReference>
<evidence type="ECO:0000256" key="4">
    <source>
        <dbReference type="ARBA" id="ARBA00022806"/>
    </source>
</evidence>
<evidence type="ECO:0000256" key="3">
    <source>
        <dbReference type="ARBA" id="ARBA00022801"/>
    </source>
</evidence>
<dbReference type="InterPro" id="IPR047112">
    <property type="entry name" value="RecG/Mfd"/>
</dbReference>
<dbReference type="InterPro" id="IPR045562">
    <property type="entry name" value="RecG_dom3_C"/>
</dbReference>
<evidence type="ECO:0000256" key="6">
    <source>
        <dbReference type="ARBA" id="ARBA00023125"/>
    </source>
</evidence>
<gene>
    <name evidence="11" type="ORF">F5897_000301</name>
</gene>
<feature type="domain" description="Helicase C-terminal" evidence="10">
    <location>
        <begin position="495"/>
        <end position="658"/>
    </location>
</feature>
<dbReference type="GO" id="GO:0016787">
    <property type="term" value="F:hydrolase activity"/>
    <property type="evidence" value="ECO:0007669"/>
    <property type="project" value="UniProtKB-KW"/>
</dbReference>
<dbReference type="CDD" id="cd04488">
    <property type="entry name" value="RecG_wedge_OBF"/>
    <property type="match status" value="1"/>
</dbReference>
<keyword evidence="5" id="KW-0067">ATP-binding</keyword>
<keyword evidence="6" id="KW-0238">DNA-binding</keyword>
<dbReference type="InterPro" id="IPR011545">
    <property type="entry name" value="DEAD/DEAH_box_helicase_dom"/>
</dbReference>
<dbReference type="SMART" id="SM00487">
    <property type="entry name" value="DEXDc"/>
    <property type="match status" value="1"/>
</dbReference>
<dbReference type="InterPro" id="IPR027417">
    <property type="entry name" value="P-loop_NTPase"/>
</dbReference>
<reference evidence="11" key="1">
    <citation type="submission" date="2020-08" db="EMBL/GenBank/DDBJ databases">
        <title>Sequencing the genomes of 1000 actinobacteria strains.</title>
        <authorList>
            <person name="Klenk H.-P."/>
        </authorList>
    </citation>
    <scope>NUCLEOTIDE SEQUENCE [LARGE SCALE GENOMIC DNA]</scope>
    <source>
        <strain evidence="11">DSM 27064</strain>
    </source>
</reference>
<organism evidence="11 12">
    <name type="scientific">Canibacter oris</name>
    <dbReference type="NCBI Taxonomy" id="1365628"/>
    <lineage>
        <taxon>Bacteria</taxon>
        <taxon>Bacillati</taxon>
        <taxon>Actinomycetota</taxon>
        <taxon>Actinomycetes</taxon>
        <taxon>Micrococcales</taxon>
        <taxon>Microbacteriaceae</taxon>
        <taxon>Canibacter</taxon>
    </lineage>
</organism>
<dbReference type="Gene3D" id="2.40.50.140">
    <property type="entry name" value="Nucleic acid-binding proteins"/>
    <property type="match status" value="1"/>
</dbReference>
<name>A0A840DM03_9MICO</name>
<accession>A0A840DM03</accession>
<evidence type="ECO:0000313" key="12">
    <source>
        <dbReference type="Proteomes" id="UP000571183"/>
    </source>
</evidence>
<dbReference type="RefSeq" id="WP_183304229.1">
    <property type="nucleotide sequence ID" value="NZ_JACIFD010000002.1"/>
</dbReference>
<proteinExistence type="predicted"/>
<evidence type="ECO:0000259" key="10">
    <source>
        <dbReference type="PROSITE" id="PS51194"/>
    </source>
</evidence>
<feature type="domain" description="Helicase ATP-binding" evidence="9">
    <location>
        <begin position="293"/>
        <end position="458"/>
    </location>
</feature>
<dbReference type="PANTHER" id="PTHR47964:SF1">
    <property type="entry name" value="ATP-DEPENDENT DNA HELICASE HOMOLOG RECG, CHLOROPLASTIC"/>
    <property type="match status" value="1"/>
</dbReference>
<dbReference type="Pfam" id="PF19833">
    <property type="entry name" value="RecG_dom3_C"/>
    <property type="match status" value="1"/>
</dbReference>
<evidence type="ECO:0000256" key="2">
    <source>
        <dbReference type="ARBA" id="ARBA00022763"/>
    </source>
</evidence>
<evidence type="ECO:0000313" key="11">
    <source>
        <dbReference type="EMBL" id="MBB4071017.1"/>
    </source>
</evidence>
<evidence type="ECO:0000256" key="1">
    <source>
        <dbReference type="ARBA" id="ARBA00022741"/>
    </source>
</evidence>
<keyword evidence="2" id="KW-0227">DNA damage</keyword>
<dbReference type="EMBL" id="JACIFD010000002">
    <property type="protein sequence ID" value="MBB4071017.1"/>
    <property type="molecule type" value="Genomic_DNA"/>
</dbReference>
<dbReference type="SMART" id="SM00490">
    <property type="entry name" value="HELICc"/>
    <property type="match status" value="1"/>
</dbReference>
<dbReference type="PROSITE" id="PS51194">
    <property type="entry name" value="HELICASE_CTER"/>
    <property type="match status" value="1"/>
</dbReference>
<evidence type="ECO:0000256" key="5">
    <source>
        <dbReference type="ARBA" id="ARBA00022840"/>
    </source>
</evidence>
<keyword evidence="4 11" id="KW-0347">Helicase</keyword>
<dbReference type="SUPFAM" id="SSF52540">
    <property type="entry name" value="P-loop containing nucleoside triphosphate hydrolases"/>
    <property type="match status" value="2"/>
</dbReference>
<comment type="caution">
    <text evidence="11">The sequence shown here is derived from an EMBL/GenBank/DDBJ whole genome shotgun (WGS) entry which is preliminary data.</text>
</comment>
<keyword evidence="7" id="KW-0234">DNA repair</keyword>
<dbReference type="Gene3D" id="3.40.50.300">
    <property type="entry name" value="P-loop containing nucleotide triphosphate hydrolases"/>
    <property type="match status" value="2"/>
</dbReference>
<dbReference type="AlphaFoldDB" id="A0A840DM03"/>
<evidence type="ECO:0000256" key="8">
    <source>
        <dbReference type="ARBA" id="ARBA00049819"/>
    </source>
</evidence>
<dbReference type="Pfam" id="PF00270">
    <property type="entry name" value="DEAD"/>
    <property type="match status" value="1"/>
</dbReference>
<sequence length="724" mass="78089">MQTVTLKTPLAQVLGSKTAAALQRAFGYQTVADLLWHLPRRYTKRGELTALNTLPVGEHATIVAQVLDVQKRQMASRAGSILTVRVTDGTGYVSLTFFNQPWREQELLPGKQGQFSGKVTSYRGQLQLQNPDYQLFDSAAETREAGGDPEQLAQARAKAYALKPVPVYPATAAVPSWVLAKSIDTVLAQLETVADPLPLEIRAAQEIIDYDTALRLAHQPERDQDFRAALGSLKFREAFELQLALVARAAKYASRKATPRPLRDDGYVTQLDAGLPFSLTADQQAAGARLSAGIASTSPLATLLQGEVGAGKTLVALRAMLQVADSGGQSALLAPTEVLAAQHFENFQQLLPAAVREAVHPVLITGSMSQTERRKAALAVASGQALLVVGTHALLSDKTMFADLGFIVVDEQHRFGVEQREALRNKAKTVPHLLAMTATPIPRTVALTAFGELETVEIRQLPAGRAGITSFAVQTRLMPQRLTRAWQRAREEIAAGRQVYVVCPNIAAEAAPEKVATGGEGRNRASVHEVAARLRARPDFAGVRIGELTGQLGGEAKTAVMTAFAAGEIDLLVATTVVEVGVNVPNATMMLVLEADRFGVSQLHQLRGRVGRGQHPGLCLFLTEAEQESAAWSRLTAVAATLDGFALAEIDLEQRGEGDILGTAQAGVKSTLRLLRVTQDAEVLYAAREWAEKLVGADPQLQRYPALQELLRVQEQRLAQLDKT</sequence>
<dbReference type="GO" id="GO:0003677">
    <property type="term" value="F:DNA binding"/>
    <property type="evidence" value="ECO:0007669"/>
    <property type="project" value="UniProtKB-KW"/>
</dbReference>